<evidence type="ECO:0000313" key="2">
    <source>
        <dbReference type="EMBL" id="VDN19032.1"/>
    </source>
</evidence>
<reference evidence="4" key="1">
    <citation type="submission" date="2016-06" db="UniProtKB">
        <authorList>
            <consortium name="WormBaseParasite"/>
        </authorList>
    </citation>
    <scope>IDENTIFICATION</scope>
</reference>
<evidence type="ECO:0000313" key="4">
    <source>
        <dbReference type="WBParaSite" id="GPUH_0001164501-mRNA-1"/>
    </source>
</evidence>
<dbReference type="Proteomes" id="UP000271098">
    <property type="component" value="Unassembled WGS sequence"/>
</dbReference>
<dbReference type="WBParaSite" id="GPUH_0001164501-mRNA-1">
    <property type="protein sequence ID" value="GPUH_0001164501-mRNA-1"/>
    <property type="gene ID" value="GPUH_0001164501"/>
</dbReference>
<evidence type="ECO:0000256" key="1">
    <source>
        <dbReference type="SAM" id="MobiDB-lite"/>
    </source>
</evidence>
<sequence>MRNGNERHKLVIGSSGQDGSGTALQLAPLHFYIVKEFTSTNSSALSATELSKTTVLLSIANLQVPVEGGIVISRNGYPKPSLWQAMSEFMPPMEDHSYYPPQSDWPNRATNEIGMVLVGGTGVSVFHQIEEEDSGDFGVAQLGVIACINYSNSFVDIYICFVSEKKSTLRLEFAGMVRSTSQWDEYL</sequence>
<proteinExistence type="predicted"/>
<accession>A0A183DSE0</accession>
<keyword evidence="3" id="KW-1185">Reference proteome</keyword>
<reference evidence="2 3" key="2">
    <citation type="submission" date="2018-11" db="EMBL/GenBank/DDBJ databases">
        <authorList>
            <consortium name="Pathogen Informatics"/>
        </authorList>
    </citation>
    <scope>NUCLEOTIDE SEQUENCE [LARGE SCALE GENOMIC DNA]</scope>
</reference>
<organism evidence="4">
    <name type="scientific">Gongylonema pulchrum</name>
    <dbReference type="NCBI Taxonomy" id="637853"/>
    <lineage>
        <taxon>Eukaryota</taxon>
        <taxon>Metazoa</taxon>
        <taxon>Ecdysozoa</taxon>
        <taxon>Nematoda</taxon>
        <taxon>Chromadorea</taxon>
        <taxon>Rhabditida</taxon>
        <taxon>Spirurina</taxon>
        <taxon>Spiruromorpha</taxon>
        <taxon>Spiruroidea</taxon>
        <taxon>Gongylonematidae</taxon>
        <taxon>Gongylonema</taxon>
    </lineage>
</organism>
<protein>
    <submittedName>
        <fullName evidence="4">Dirigent protein</fullName>
    </submittedName>
</protein>
<gene>
    <name evidence="2" type="ORF">GPUH_LOCUS11631</name>
</gene>
<evidence type="ECO:0000313" key="3">
    <source>
        <dbReference type="Proteomes" id="UP000271098"/>
    </source>
</evidence>
<feature type="region of interest" description="Disordered" evidence="1">
    <location>
        <begin position="1"/>
        <end position="20"/>
    </location>
</feature>
<name>A0A183DSE0_9BILA</name>
<dbReference type="AlphaFoldDB" id="A0A183DSE0"/>
<dbReference type="EMBL" id="UYRT01078683">
    <property type="protein sequence ID" value="VDN19032.1"/>
    <property type="molecule type" value="Genomic_DNA"/>
</dbReference>